<protein>
    <submittedName>
        <fullName evidence="1">Uncharacterized protein</fullName>
    </submittedName>
</protein>
<evidence type="ECO:0000313" key="1">
    <source>
        <dbReference type="EMBL" id="KAG1279111.1"/>
    </source>
</evidence>
<accession>A0A9P6WT49</accession>
<dbReference type="AlphaFoldDB" id="A0A9P6WT49"/>
<comment type="caution">
    <text evidence="1">The sequence shown here is derived from an EMBL/GenBank/DDBJ whole genome shotgun (WGS) entry which is preliminary data.</text>
</comment>
<proteinExistence type="predicted"/>
<reference evidence="1" key="1">
    <citation type="journal article" date="2020" name="Microb. Genom.">
        <title>Genetic diversity of clinical and environmental Mucorales isolates obtained from an investigation of mucormycosis cases among solid organ transplant recipients.</title>
        <authorList>
            <person name="Nguyen M.H."/>
            <person name="Kaul D."/>
            <person name="Muto C."/>
            <person name="Cheng S.J."/>
            <person name="Richter R.A."/>
            <person name="Bruno V.M."/>
            <person name="Liu G."/>
            <person name="Beyhan S."/>
            <person name="Sundermann A.J."/>
            <person name="Mounaud S."/>
            <person name="Pasculle A.W."/>
            <person name="Nierman W.C."/>
            <person name="Driscoll E."/>
            <person name="Cumbie R."/>
            <person name="Clancy C.J."/>
            <person name="Dupont C.L."/>
        </authorList>
    </citation>
    <scope>NUCLEOTIDE SEQUENCE</scope>
    <source>
        <strain evidence="1">GL11</strain>
    </source>
</reference>
<keyword evidence="2" id="KW-1185">Reference proteome</keyword>
<dbReference type="EMBL" id="JAANQT010008959">
    <property type="protein sequence ID" value="KAG1279111.1"/>
    <property type="molecule type" value="Genomic_DNA"/>
</dbReference>
<name>A0A9P6WT49_RHIOR</name>
<sequence>MLGRDAHRFGPRHEAQLQRQQRLGLLALVLGQAIPLVDGNDQRAAGIEHGAEHGGILVGHAFGGIQQQPGHLALLDRLHGLDHRELLDDLVHARAAAQAGGIDQAVLAAVTLQRSCAPRRGCG</sequence>
<gene>
    <name evidence="1" type="ORF">G6F64_014602</name>
</gene>
<organism evidence="1 2">
    <name type="scientific">Rhizopus oryzae</name>
    <name type="common">Mucormycosis agent</name>
    <name type="synonym">Rhizopus arrhizus var. delemar</name>
    <dbReference type="NCBI Taxonomy" id="64495"/>
    <lineage>
        <taxon>Eukaryota</taxon>
        <taxon>Fungi</taxon>
        <taxon>Fungi incertae sedis</taxon>
        <taxon>Mucoromycota</taxon>
        <taxon>Mucoromycotina</taxon>
        <taxon>Mucoromycetes</taxon>
        <taxon>Mucorales</taxon>
        <taxon>Mucorineae</taxon>
        <taxon>Rhizopodaceae</taxon>
        <taxon>Rhizopus</taxon>
    </lineage>
</organism>
<dbReference type="Proteomes" id="UP000716291">
    <property type="component" value="Unassembled WGS sequence"/>
</dbReference>
<evidence type="ECO:0000313" key="2">
    <source>
        <dbReference type="Proteomes" id="UP000716291"/>
    </source>
</evidence>